<evidence type="ECO:0000313" key="2">
    <source>
        <dbReference type="EMBL" id="PYE48685.1"/>
    </source>
</evidence>
<dbReference type="RefSeq" id="WP_110888849.1">
    <property type="nucleotide sequence ID" value="NZ_QJSX01000027.1"/>
</dbReference>
<evidence type="ECO:0000259" key="1">
    <source>
        <dbReference type="Pfam" id="PF01863"/>
    </source>
</evidence>
<dbReference type="CDD" id="cd07344">
    <property type="entry name" value="M48_yhfN_like"/>
    <property type="match status" value="1"/>
</dbReference>
<dbReference type="InterPro" id="IPR002725">
    <property type="entry name" value="YgjP-like_metallopeptidase"/>
</dbReference>
<dbReference type="InterPro" id="IPR053136">
    <property type="entry name" value="UTP_pyrophosphatase-like"/>
</dbReference>
<evidence type="ECO:0000313" key="3">
    <source>
        <dbReference type="Proteomes" id="UP000248326"/>
    </source>
</evidence>
<feature type="domain" description="YgjP-like metallopeptidase" evidence="1">
    <location>
        <begin position="12"/>
        <end position="206"/>
    </location>
</feature>
<sequence length="216" mass="24805">MVVTIRRSQKRRTIALRVTRDGVTLHAPYGIAEEELLRWARSKQDWIEKTRRHFAARTPPSYTFTDGERLPYLDETLTLRLTSRRDAQRVGPVLEAPCEGTKDAVRAWYERETIAFFTPLAHEMAARLGVTVRAIKLTHAKTRWGSCTASGVLRFNPRILLGTSRLAVYLCAHEVAHLRELNHSPRFWRHVAALMPSYVGAREQLKGEGWRLTFDA</sequence>
<comment type="caution">
    <text evidence="2">The sequence shown here is derived from an EMBL/GenBank/DDBJ whole genome shotgun (WGS) entry which is preliminary data.</text>
</comment>
<dbReference type="Gene3D" id="3.30.2010.10">
    <property type="entry name" value="Metalloproteases ('zincins'), catalytic domain"/>
    <property type="match status" value="1"/>
</dbReference>
<accession>A0A318SG93</accession>
<protein>
    <recommendedName>
        <fullName evidence="1">YgjP-like metallopeptidase domain-containing protein</fullName>
    </recommendedName>
</protein>
<dbReference type="Proteomes" id="UP000248326">
    <property type="component" value="Unassembled WGS sequence"/>
</dbReference>
<dbReference type="PANTHER" id="PTHR30399:SF1">
    <property type="entry name" value="UTP PYROPHOSPHATASE"/>
    <property type="match status" value="1"/>
</dbReference>
<organism evidence="2 3">
    <name type="scientific">Deinococcus yavapaiensis KR-236</name>
    <dbReference type="NCBI Taxonomy" id="694435"/>
    <lineage>
        <taxon>Bacteria</taxon>
        <taxon>Thermotogati</taxon>
        <taxon>Deinococcota</taxon>
        <taxon>Deinococci</taxon>
        <taxon>Deinococcales</taxon>
        <taxon>Deinococcaceae</taxon>
        <taxon>Deinococcus</taxon>
    </lineage>
</organism>
<dbReference type="PANTHER" id="PTHR30399">
    <property type="entry name" value="UNCHARACTERIZED PROTEIN YGJP"/>
    <property type="match status" value="1"/>
</dbReference>
<gene>
    <name evidence="2" type="ORF">DES52_12719</name>
</gene>
<dbReference type="Pfam" id="PF01863">
    <property type="entry name" value="YgjP-like"/>
    <property type="match status" value="1"/>
</dbReference>
<keyword evidence="3" id="KW-1185">Reference proteome</keyword>
<dbReference type="EMBL" id="QJSX01000027">
    <property type="protein sequence ID" value="PYE48685.1"/>
    <property type="molecule type" value="Genomic_DNA"/>
</dbReference>
<dbReference type="OrthoDB" id="9811177at2"/>
<name>A0A318SG93_9DEIO</name>
<proteinExistence type="predicted"/>
<dbReference type="AlphaFoldDB" id="A0A318SG93"/>
<reference evidence="2 3" key="1">
    <citation type="submission" date="2018-06" db="EMBL/GenBank/DDBJ databases">
        <title>Genomic Encyclopedia of Type Strains, Phase IV (KMG-IV): sequencing the most valuable type-strain genomes for metagenomic binning, comparative biology and taxonomic classification.</title>
        <authorList>
            <person name="Goeker M."/>
        </authorList>
    </citation>
    <scope>NUCLEOTIDE SEQUENCE [LARGE SCALE GENOMIC DNA]</scope>
    <source>
        <strain evidence="2 3">DSM 18048</strain>
    </source>
</reference>